<evidence type="ECO:0000313" key="3">
    <source>
        <dbReference type="EMBL" id="MCP0887550.1"/>
    </source>
</evidence>
<keyword evidence="2" id="KW-1133">Transmembrane helix</keyword>
<proteinExistence type="predicted"/>
<evidence type="ECO:0000313" key="4">
    <source>
        <dbReference type="Proteomes" id="UP001139006"/>
    </source>
</evidence>
<keyword evidence="2" id="KW-0472">Membrane</keyword>
<dbReference type="PIRSF" id="PIRSF033111">
    <property type="entry name" value="UCP033111"/>
    <property type="match status" value="1"/>
</dbReference>
<feature type="transmembrane region" description="Helical" evidence="2">
    <location>
        <begin position="149"/>
        <end position="170"/>
    </location>
</feature>
<accession>A0A9X2JMC9</accession>
<keyword evidence="2" id="KW-0812">Transmembrane</keyword>
<evidence type="ECO:0000256" key="1">
    <source>
        <dbReference type="SAM" id="MobiDB-lite"/>
    </source>
</evidence>
<organism evidence="3 4">
    <name type="scientific">Ligilactobacillus ubinensis</name>
    <dbReference type="NCBI Taxonomy" id="2876789"/>
    <lineage>
        <taxon>Bacteria</taxon>
        <taxon>Bacillati</taxon>
        <taxon>Bacillota</taxon>
        <taxon>Bacilli</taxon>
        <taxon>Lactobacillales</taxon>
        <taxon>Lactobacillaceae</taxon>
        <taxon>Ligilactobacillus</taxon>
    </lineage>
</organism>
<feature type="transmembrane region" description="Helical" evidence="2">
    <location>
        <begin position="182"/>
        <end position="206"/>
    </location>
</feature>
<keyword evidence="4" id="KW-1185">Reference proteome</keyword>
<dbReference type="Proteomes" id="UP001139006">
    <property type="component" value="Unassembled WGS sequence"/>
</dbReference>
<protein>
    <submittedName>
        <fullName evidence="3">DUF1129 domain-containing protein</fullName>
    </submittedName>
</protein>
<reference evidence="3 4" key="1">
    <citation type="journal article" date="2023" name="Int. J. Syst. Evol. Microbiol.">
        <title>Ligilactobacillus ubinensis sp. nov., a novel species isolated from the wild ferment of a durian fruit (Durio zibethinus).</title>
        <authorList>
            <person name="Heng Y.C."/>
            <person name="Menon N."/>
            <person name="Chen B."/>
            <person name="Loo B.Z.L."/>
            <person name="Wong G.W.J."/>
            <person name="Lim A.C.H."/>
            <person name="Silvaraju S."/>
            <person name="Kittelmann S."/>
        </authorList>
    </citation>
    <scope>NUCLEOTIDE SEQUENCE [LARGE SCALE GENOMIC DNA]</scope>
    <source>
        <strain evidence="3 4">WILCCON 0076</strain>
    </source>
</reference>
<feature type="region of interest" description="Disordered" evidence="1">
    <location>
        <begin position="1"/>
        <end position="25"/>
    </location>
</feature>
<sequence length="244" mass="27455">MVADESNRQKNAGASKKQAELHKQEVTVRGGKFDGLTKRNEDYLFRLSKALDEKGLAYEDKEDTLDTMYAELKEKQKQGITATRLYGTVQERASEIIDGPKKKREEPKPQKFWVSALDNGLIMLILFCFMYALLGFFGSSKQSQSNGGWITLLTTSVIAGIGLAYFYTAMLPQNLNKHKHKWVHMTLATLVLIIGWMGLFYLVALIPTSINAALNPIVYAVVGVAAFGVRYYLKGKLGFQRFLR</sequence>
<feature type="transmembrane region" description="Helical" evidence="2">
    <location>
        <begin position="212"/>
        <end position="233"/>
    </location>
</feature>
<gene>
    <name evidence="3" type="ORF">LB941_09425</name>
</gene>
<name>A0A9X2JMC9_9LACO</name>
<feature type="transmembrane region" description="Helical" evidence="2">
    <location>
        <begin position="112"/>
        <end position="137"/>
    </location>
</feature>
<dbReference type="Pfam" id="PF06570">
    <property type="entry name" value="DUF1129"/>
    <property type="match status" value="1"/>
</dbReference>
<dbReference type="InterPro" id="IPR009214">
    <property type="entry name" value="DUF1129"/>
</dbReference>
<dbReference type="EMBL" id="JAIULA010000020">
    <property type="protein sequence ID" value="MCP0887550.1"/>
    <property type="molecule type" value="Genomic_DNA"/>
</dbReference>
<evidence type="ECO:0000256" key="2">
    <source>
        <dbReference type="SAM" id="Phobius"/>
    </source>
</evidence>
<comment type="caution">
    <text evidence="3">The sequence shown here is derived from an EMBL/GenBank/DDBJ whole genome shotgun (WGS) entry which is preliminary data.</text>
</comment>
<dbReference type="AlphaFoldDB" id="A0A9X2JMC9"/>